<dbReference type="PANTHER" id="PTHR46623">
    <property type="entry name" value="CARBOXYMETHYLENEBUTENOLIDASE-RELATED"/>
    <property type="match status" value="1"/>
</dbReference>
<protein>
    <submittedName>
        <fullName evidence="2">Carboxymethylenebutenolidase</fullName>
    </submittedName>
</protein>
<reference evidence="2 3" key="1">
    <citation type="journal article" date="2018" name="Nat. Biotechnol.">
        <title>A standardized bacterial taxonomy based on genome phylogeny substantially revises the tree of life.</title>
        <authorList>
            <person name="Parks D.H."/>
            <person name="Chuvochina M."/>
            <person name="Waite D.W."/>
            <person name="Rinke C."/>
            <person name="Skarshewski A."/>
            <person name="Chaumeil P.A."/>
            <person name="Hugenholtz P."/>
        </authorList>
    </citation>
    <scope>NUCLEOTIDE SEQUENCE [LARGE SCALE GENOMIC DNA]</scope>
    <source>
        <strain evidence="2">UBA10707</strain>
    </source>
</reference>
<name>A0A356LEB3_9BURK</name>
<dbReference type="Proteomes" id="UP000264036">
    <property type="component" value="Unassembled WGS sequence"/>
</dbReference>
<dbReference type="InterPro" id="IPR051049">
    <property type="entry name" value="Dienelactone_hydrolase-like"/>
</dbReference>
<proteinExistence type="predicted"/>
<dbReference type="SUPFAM" id="SSF53474">
    <property type="entry name" value="alpha/beta-Hydrolases"/>
    <property type="match status" value="1"/>
</dbReference>
<dbReference type="InterPro" id="IPR029058">
    <property type="entry name" value="AB_hydrolase_fold"/>
</dbReference>
<feature type="domain" description="Dienelactone hydrolase" evidence="1">
    <location>
        <begin position="14"/>
        <end position="217"/>
    </location>
</feature>
<evidence type="ECO:0000259" key="1">
    <source>
        <dbReference type="Pfam" id="PF01738"/>
    </source>
</evidence>
<organism evidence="2 3">
    <name type="scientific">Advenella kashmirensis</name>
    <dbReference type="NCBI Taxonomy" id="310575"/>
    <lineage>
        <taxon>Bacteria</taxon>
        <taxon>Pseudomonadati</taxon>
        <taxon>Pseudomonadota</taxon>
        <taxon>Betaproteobacteria</taxon>
        <taxon>Burkholderiales</taxon>
        <taxon>Alcaligenaceae</taxon>
    </lineage>
</organism>
<gene>
    <name evidence="2" type="ORF">DD666_07015</name>
</gene>
<accession>A0A356LEB3</accession>
<dbReference type="InterPro" id="IPR002925">
    <property type="entry name" value="Dienelactn_hydro"/>
</dbReference>
<dbReference type="GO" id="GO:0016787">
    <property type="term" value="F:hydrolase activity"/>
    <property type="evidence" value="ECO:0007669"/>
    <property type="project" value="InterPro"/>
</dbReference>
<evidence type="ECO:0000313" key="2">
    <source>
        <dbReference type="EMBL" id="HBP29149.1"/>
    </source>
</evidence>
<sequence>MTITLTAADGHILQAYTAGAEDAERGIVVLQEIFGVNSHIRDVCDFYASKGYRVIAPALFDRIEPGVEMGYTAQDVERGKAFKARVSYEDALKDIEAAAAALSTQKKIGVVGFCWGGTLTWFAACRSAAFSAASCWYGAGIAELRDEKPQCPVQMHFGEKDKSIPPSDVEAIRAAQPDVDVCIYDADHGFGCDQRGSYDPFASELARTRTVEFFKAHL</sequence>
<dbReference type="EMBL" id="DOEK01000016">
    <property type="protein sequence ID" value="HBP29149.1"/>
    <property type="molecule type" value="Genomic_DNA"/>
</dbReference>
<dbReference type="Pfam" id="PF01738">
    <property type="entry name" value="DLH"/>
    <property type="match status" value="1"/>
</dbReference>
<evidence type="ECO:0000313" key="3">
    <source>
        <dbReference type="Proteomes" id="UP000264036"/>
    </source>
</evidence>
<dbReference type="AlphaFoldDB" id="A0A356LEB3"/>
<dbReference type="Gene3D" id="3.40.50.1820">
    <property type="entry name" value="alpha/beta hydrolase"/>
    <property type="match status" value="1"/>
</dbReference>
<comment type="caution">
    <text evidence="2">The sequence shown here is derived from an EMBL/GenBank/DDBJ whole genome shotgun (WGS) entry which is preliminary data.</text>
</comment>
<dbReference type="PANTHER" id="PTHR46623:SF6">
    <property type="entry name" value="ALPHA_BETA-HYDROLASES SUPERFAMILY PROTEIN"/>
    <property type="match status" value="1"/>
</dbReference>